<dbReference type="KEGG" id="ppsc:EHS13_24055"/>
<keyword evidence="1" id="KW-0238">DNA-binding</keyword>
<evidence type="ECO:0000256" key="1">
    <source>
        <dbReference type="ARBA" id="ARBA00023125"/>
    </source>
</evidence>
<gene>
    <name evidence="3" type="ORF">EHS13_24055</name>
</gene>
<dbReference type="InterPro" id="IPR036390">
    <property type="entry name" value="WH_DNA-bd_sf"/>
</dbReference>
<evidence type="ECO:0000259" key="2">
    <source>
        <dbReference type="PROSITE" id="PS50987"/>
    </source>
</evidence>
<dbReference type="PROSITE" id="PS50987">
    <property type="entry name" value="HTH_ARSR_2"/>
    <property type="match status" value="1"/>
</dbReference>
<dbReference type="CDD" id="cd00090">
    <property type="entry name" value="HTH_ARSR"/>
    <property type="match status" value="1"/>
</dbReference>
<dbReference type="GO" id="GO:0003700">
    <property type="term" value="F:DNA-binding transcription factor activity"/>
    <property type="evidence" value="ECO:0007669"/>
    <property type="project" value="InterPro"/>
</dbReference>
<dbReference type="InterPro" id="IPR011991">
    <property type="entry name" value="ArsR-like_HTH"/>
</dbReference>
<proteinExistence type="predicted"/>
<dbReference type="InterPro" id="IPR036388">
    <property type="entry name" value="WH-like_DNA-bd_sf"/>
</dbReference>
<protein>
    <submittedName>
        <fullName evidence="3">ArsR family transcriptional regulator</fullName>
    </submittedName>
</protein>
<dbReference type="SUPFAM" id="SSF46785">
    <property type="entry name" value="Winged helix' DNA-binding domain"/>
    <property type="match status" value="1"/>
</dbReference>
<feature type="domain" description="HTH arsR-type" evidence="2">
    <location>
        <begin position="221"/>
        <end position="317"/>
    </location>
</feature>
<organism evidence="3 4">
    <name type="scientific">Paenibacillus psychroresistens</name>
    <dbReference type="NCBI Taxonomy" id="1778678"/>
    <lineage>
        <taxon>Bacteria</taxon>
        <taxon>Bacillati</taxon>
        <taxon>Bacillota</taxon>
        <taxon>Bacilli</taxon>
        <taxon>Bacillales</taxon>
        <taxon>Paenibacillaceae</taxon>
        <taxon>Paenibacillus</taxon>
    </lineage>
</organism>
<dbReference type="Pfam" id="PF12840">
    <property type="entry name" value="HTH_20"/>
    <property type="match status" value="1"/>
</dbReference>
<dbReference type="InterPro" id="IPR001845">
    <property type="entry name" value="HTH_ArsR_DNA-bd_dom"/>
</dbReference>
<reference evidence="4" key="1">
    <citation type="submission" date="2018-11" db="EMBL/GenBank/DDBJ databases">
        <title>Complete genome sequence of Paenibacillus sp. ML311-T8.</title>
        <authorList>
            <person name="Nam Y.-D."/>
            <person name="Kang J."/>
            <person name="Chung W.-H."/>
            <person name="Park Y.S."/>
        </authorList>
    </citation>
    <scope>NUCLEOTIDE SEQUENCE [LARGE SCALE GENOMIC DNA]</scope>
    <source>
        <strain evidence="4">ML311-T8</strain>
    </source>
</reference>
<evidence type="ECO:0000313" key="4">
    <source>
        <dbReference type="Proteomes" id="UP000426246"/>
    </source>
</evidence>
<sequence>MLCFSYCLRSGGLKMAYIVRAADSIVYELLLSFLLYKRRANLKYLDKGTEWIQEVDEKLTSEFKKEIDTFEELAFGDVACVFIEQCQENHQINTFLEWLKSLSATQMYESLAPHLRERDSTILLELEKQRDLFVYFISEWNVQYFQSQANLHHLKKASEAVTQAINDKISPAVIVENFASGLQIEMKEIKYVHLIPSIHFSPLHTFSILKENLFVWFPIQVDRSNLKDIVNMGKCLSDRKRLEILQFLSTGAFTFTDVLKQIGGAKGNIHHHIMTLRAGGLVRIHIADGGQTFLASTRKSFIPEIKEKLNVFLFNQH</sequence>
<evidence type="ECO:0000313" key="3">
    <source>
        <dbReference type="EMBL" id="QGQ97740.1"/>
    </source>
</evidence>
<dbReference type="AlphaFoldDB" id="A0A6B8RN50"/>
<dbReference type="Proteomes" id="UP000426246">
    <property type="component" value="Chromosome"/>
</dbReference>
<dbReference type="GO" id="GO:0003677">
    <property type="term" value="F:DNA binding"/>
    <property type="evidence" value="ECO:0007669"/>
    <property type="project" value="UniProtKB-KW"/>
</dbReference>
<dbReference type="EMBL" id="CP034235">
    <property type="protein sequence ID" value="QGQ97740.1"/>
    <property type="molecule type" value="Genomic_DNA"/>
</dbReference>
<accession>A0A6B8RN50</accession>
<name>A0A6B8RN50_9BACL</name>
<dbReference type="Gene3D" id="1.10.10.10">
    <property type="entry name" value="Winged helix-like DNA-binding domain superfamily/Winged helix DNA-binding domain"/>
    <property type="match status" value="1"/>
</dbReference>
<keyword evidence="4" id="KW-1185">Reference proteome</keyword>
<dbReference type="SMART" id="SM00418">
    <property type="entry name" value="HTH_ARSR"/>
    <property type="match status" value="1"/>
</dbReference>